<sequence length="204" mass="23537">MSALKIVAGQEAEGLPQYEISASERLDSHYFLQWNMKRWRGSEFRKTCDPDVGWYGFQLFNIAQDGTPIGTLPCDDKQLAFDLNLPLERWQALCKRDVTPLHGWHKVLCDNGEVRLGHKVVTEVALEALKSKRSNAAAAHQRKMNKRLADLRGMVERLGAKHLLRSPDFIERFNEWLEQHRAGLQRREATIKEALDHFMSEVSR</sequence>
<evidence type="ECO:0000313" key="1">
    <source>
        <dbReference type="EMBL" id="QJA79189.1"/>
    </source>
</evidence>
<reference evidence="1" key="1">
    <citation type="submission" date="2020-03" db="EMBL/GenBank/DDBJ databases">
        <title>The deep terrestrial virosphere.</title>
        <authorList>
            <person name="Holmfeldt K."/>
            <person name="Nilsson E."/>
            <person name="Simone D."/>
            <person name="Lopez-Fernandez M."/>
            <person name="Wu X."/>
            <person name="de Brujin I."/>
            <person name="Lundin D."/>
            <person name="Andersson A."/>
            <person name="Bertilsson S."/>
            <person name="Dopson M."/>
        </authorList>
    </citation>
    <scope>NUCLEOTIDE SEQUENCE</scope>
    <source>
        <strain evidence="1">MM415A00937</strain>
    </source>
</reference>
<dbReference type="AlphaFoldDB" id="A0A6M3KBE7"/>
<protein>
    <submittedName>
        <fullName evidence="1">Uncharacterized protein</fullName>
    </submittedName>
</protein>
<organism evidence="1">
    <name type="scientific">viral metagenome</name>
    <dbReference type="NCBI Taxonomy" id="1070528"/>
    <lineage>
        <taxon>unclassified sequences</taxon>
        <taxon>metagenomes</taxon>
        <taxon>organismal metagenomes</taxon>
    </lineage>
</organism>
<accession>A0A6M3KBE7</accession>
<name>A0A6M3KBE7_9ZZZZ</name>
<gene>
    <name evidence="1" type="ORF">MM415A00937_0019</name>
</gene>
<dbReference type="EMBL" id="MT142370">
    <property type="protein sequence ID" value="QJA79189.1"/>
    <property type="molecule type" value="Genomic_DNA"/>
</dbReference>
<proteinExistence type="predicted"/>